<accession>A0A438KBF4</accession>
<dbReference type="Proteomes" id="UP000288805">
    <property type="component" value="Unassembled WGS sequence"/>
</dbReference>
<proteinExistence type="predicted"/>
<dbReference type="InterPro" id="IPR025558">
    <property type="entry name" value="DUF4283"/>
</dbReference>
<evidence type="ECO:0000313" key="2">
    <source>
        <dbReference type="EMBL" id="RVX18533.1"/>
    </source>
</evidence>
<dbReference type="AlphaFoldDB" id="A0A438KBF4"/>
<reference evidence="2 3" key="1">
    <citation type="journal article" date="2018" name="PLoS Genet.">
        <title>Population sequencing reveals clonal diversity and ancestral inbreeding in the grapevine cultivar Chardonnay.</title>
        <authorList>
            <person name="Roach M.J."/>
            <person name="Johnson D.L."/>
            <person name="Bohlmann J."/>
            <person name="van Vuuren H.J."/>
            <person name="Jones S.J."/>
            <person name="Pretorius I.S."/>
            <person name="Schmidt S.A."/>
            <person name="Borneman A.R."/>
        </authorList>
    </citation>
    <scope>NUCLEOTIDE SEQUENCE [LARGE SCALE GENOMIC DNA]</scope>
    <source>
        <strain evidence="3">cv. Chardonnay</strain>
        <tissue evidence="2">Leaf</tissue>
    </source>
</reference>
<comment type="caution">
    <text evidence="2">The sequence shown here is derived from an EMBL/GenBank/DDBJ whole genome shotgun (WGS) entry which is preliminary data.</text>
</comment>
<protein>
    <recommendedName>
        <fullName evidence="1">DUF4283 domain-containing protein</fullName>
    </recommendedName>
</protein>
<dbReference type="Pfam" id="PF14111">
    <property type="entry name" value="DUF4283"/>
    <property type="match status" value="1"/>
</dbReference>
<sequence length="321" mass="35798">MFKKQVDKMKSSCCKMPVDSKSFEISMHVFGEKLKGIIVKRSKGLTLWIKFGSLSLCCLLEGVEAYCRGEFVQRFVKSWEDGGRKFKLESRANEAGRGRGKNSYVDAVKTRARRLGEAVWLQLGEKDVLSGREFLDRCLVGKWGESPVSAPDLSALGSWGRSHWNIKGGVKFARLGGPFILIKFENKKEADKVLLRGHQCFKESFLHLERWDPKVGCSQNGEQVKKFGCGGRCNQGCRRVLGDQNGTGIEQEVREDGEGDSRVVCNVEQDFSPSSTPFGRYRVIVATAGGFRTRLWFRSSQGSRVGPFKGDFGEWEGGGGL</sequence>
<feature type="domain" description="DUF4283" evidence="1">
    <location>
        <begin position="133"/>
        <end position="219"/>
    </location>
</feature>
<organism evidence="2 3">
    <name type="scientific">Vitis vinifera</name>
    <name type="common">Grape</name>
    <dbReference type="NCBI Taxonomy" id="29760"/>
    <lineage>
        <taxon>Eukaryota</taxon>
        <taxon>Viridiplantae</taxon>
        <taxon>Streptophyta</taxon>
        <taxon>Embryophyta</taxon>
        <taxon>Tracheophyta</taxon>
        <taxon>Spermatophyta</taxon>
        <taxon>Magnoliopsida</taxon>
        <taxon>eudicotyledons</taxon>
        <taxon>Gunneridae</taxon>
        <taxon>Pentapetalae</taxon>
        <taxon>rosids</taxon>
        <taxon>Vitales</taxon>
        <taxon>Vitaceae</taxon>
        <taxon>Viteae</taxon>
        <taxon>Vitis</taxon>
    </lineage>
</organism>
<evidence type="ECO:0000259" key="1">
    <source>
        <dbReference type="Pfam" id="PF14111"/>
    </source>
</evidence>
<gene>
    <name evidence="2" type="ORF">CK203_006749</name>
</gene>
<name>A0A438KBF4_VITVI</name>
<dbReference type="EMBL" id="QGNW01000011">
    <property type="protein sequence ID" value="RVX18533.1"/>
    <property type="molecule type" value="Genomic_DNA"/>
</dbReference>
<evidence type="ECO:0000313" key="3">
    <source>
        <dbReference type="Proteomes" id="UP000288805"/>
    </source>
</evidence>